<evidence type="ECO:0000313" key="2">
    <source>
        <dbReference type="EMBL" id="PPQ85358.1"/>
    </source>
</evidence>
<organism evidence="2 3">
    <name type="scientific">Gymnopilus dilepis</name>
    <dbReference type="NCBI Taxonomy" id="231916"/>
    <lineage>
        <taxon>Eukaryota</taxon>
        <taxon>Fungi</taxon>
        <taxon>Dikarya</taxon>
        <taxon>Basidiomycota</taxon>
        <taxon>Agaricomycotina</taxon>
        <taxon>Agaricomycetes</taxon>
        <taxon>Agaricomycetidae</taxon>
        <taxon>Agaricales</taxon>
        <taxon>Agaricineae</taxon>
        <taxon>Hymenogastraceae</taxon>
        <taxon>Gymnopilus</taxon>
    </lineage>
</organism>
<proteinExistence type="predicted"/>
<dbReference type="EMBL" id="NHYE01004315">
    <property type="protein sequence ID" value="PPQ85358.1"/>
    <property type="molecule type" value="Genomic_DNA"/>
</dbReference>
<feature type="coiled-coil region" evidence="1">
    <location>
        <begin position="25"/>
        <end position="70"/>
    </location>
</feature>
<reference evidence="2 3" key="1">
    <citation type="journal article" date="2018" name="Evol. Lett.">
        <title>Horizontal gene cluster transfer increased hallucinogenic mushroom diversity.</title>
        <authorList>
            <person name="Reynolds H.T."/>
            <person name="Vijayakumar V."/>
            <person name="Gluck-Thaler E."/>
            <person name="Korotkin H.B."/>
            <person name="Matheny P.B."/>
            <person name="Slot J.C."/>
        </authorList>
    </citation>
    <scope>NUCLEOTIDE SEQUENCE [LARGE SCALE GENOMIC DNA]</scope>
    <source>
        <strain evidence="2 3">SRW20</strain>
    </source>
</reference>
<comment type="caution">
    <text evidence="2">The sequence shown here is derived from an EMBL/GenBank/DDBJ whole genome shotgun (WGS) entry which is preliminary data.</text>
</comment>
<dbReference type="InParanoid" id="A0A409X3M5"/>
<sequence>MASPYITHYNRLTAKLICVKSTNIAKFCESNLKSVTTRLEHLEQRILQEVRALEAENRELHARLETFRALNVCLTNTVDMLLVKVDDLRLGYKFLQAVTERNREEILSLDQALSPLYHREGSGTPTVASTNINKDVTT</sequence>
<evidence type="ECO:0000256" key="1">
    <source>
        <dbReference type="SAM" id="Coils"/>
    </source>
</evidence>
<keyword evidence="1" id="KW-0175">Coiled coil</keyword>
<protein>
    <submittedName>
        <fullName evidence="2">Uncharacterized protein</fullName>
    </submittedName>
</protein>
<keyword evidence="3" id="KW-1185">Reference proteome</keyword>
<evidence type="ECO:0000313" key="3">
    <source>
        <dbReference type="Proteomes" id="UP000284706"/>
    </source>
</evidence>
<dbReference type="Proteomes" id="UP000284706">
    <property type="component" value="Unassembled WGS sequence"/>
</dbReference>
<dbReference type="AlphaFoldDB" id="A0A409X3M5"/>
<accession>A0A409X3M5</accession>
<gene>
    <name evidence="2" type="ORF">CVT26_000817</name>
</gene>
<name>A0A409X3M5_9AGAR</name>